<evidence type="ECO:0000256" key="4">
    <source>
        <dbReference type="ARBA" id="ARBA00023295"/>
    </source>
</evidence>
<evidence type="ECO:0000256" key="5">
    <source>
        <dbReference type="PROSITE-ProRule" id="PRU10055"/>
    </source>
</evidence>
<evidence type="ECO:0000256" key="6">
    <source>
        <dbReference type="RuleBase" id="RU003690"/>
    </source>
</evidence>
<sequence>MLVATTSQGSEDSRGLRHIINWTRTNYGDWDILITENGFSNGNRSLEDSGRINYLESYLEQVSLVIHEDHHNVLGYSVWALMDTFEWKSGYTSKFGLYDIDFNDPNQRETMRSSGVYYACIIKHRNLNDCASLLTPVIKD</sequence>
<dbReference type="PRINTS" id="PR00131">
    <property type="entry name" value="GLHYDRLASE1"/>
</dbReference>
<dbReference type="EC" id="3.2.1.21" evidence="2"/>
<proteinExistence type="inferred from homology"/>
<dbReference type="EMBL" id="CAVLEF010000009">
    <property type="protein sequence ID" value="CAK1547246.1"/>
    <property type="molecule type" value="Genomic_DNA"/>
</dbReference>
<keyword evidence="8" id="KW-1185">Reference proteome</keyword>
<dbReference type="PANTHER" id="PTHR10353:SF36">
    <property type="entry name" value="LP05116P"/>
    <property type="match status" value="1"/>
</dbReference>
<dbReference type="Gene3D" id="3.20.20.80">
    <property type="entry name" value="Glycosidases"/>
    <property type="match status" value="1"/>
</dbReference>
<dbReference type="Proteomes" id="UP001497472">
    <property type="component" value="Unassembled WGS sequence"/>
</dbReference>
<protein>
    <recommendedName>
        <fullName evidence="2">beta-glucosidase</fullName>
        <ecNumber evidence="2">3.2.1.21</ecNumber>
    </recommendedName>
</protein>
<dbReference type="Pfam" id="PF00232">
    <property type="entry name" value="Glyco_hydro_1"/>
    <property type="match status" value="1"/>
</dbReference>
<dbReference type="PROSITE" id="PS00572">
    <property type="entry name" value="GLYCOSYL_HYDROL_F1_1"/>
    <property type="match status" value="1"/>
</dbReference>
<comment type="similarity">
    <text evidence="1 6">Belongs to the glycosyl hydrolase 1 family.</text>
</comment>
<dbReference type="GO" id="GO:0005975">
    <property type="term" value="P:carbohydrate metabolic process"/>
    <property type="evidence" value="ECO:0007669"/>
    <property type="project" value="InterPro"/>
</dbReference>
<keyword evidence="4" id="KW-0326">Glycosidase</keyword>
<dbReference type="SUPFAM" id="SSF51445">
    <property type="entry name" value="(Trans)glycosidases"/>
    <property type="match status" value="1"/>
</dbReference>
<evidence type="ECO:0000256" key="3">
    <source>
        <dbReference type="ARBA" id="ARBA00022801"/>
    </source>
</evidence>
<dbReference type="InterPro" id="IPR001360">
    <property type="entry name" value="Glyco_hydro_1"/>
</dbReference>
<dbReference type="InterPro" id="IPR017853">
    <property type="entry name" value="GH"/>
</dbReference>
<dbReference type="AlphaFoldDB" id="A0AAV1JFH8"/>
<dbReference type="InterPro" id="IPR018120">
    <property type="entry name" value="Glyco_hydro_1_AS"/>
</dbReference>
<reference evidence="7 8" key="1">
    <citation type="submission" date="2023-11" db="EMBL/GenBank/DDBJ databases">
        <authorList>
            <person name="Okamura Y."/>
        </authorList>
    </citation>
    <scope>NUCLEOTIDE SEQUENCE [LARGE SCALE GENOMIC DNA]</scope>
</reference>
<evidence type="ECO:0000313" key="8">
    <source>
        <dbReference type="Proteomes" id="UP001497472"/>
    </source>
</evidence>
<dbReference type="GO" id="GO:0008422">
    <property type="term" value="F:beta-glucosidase activity"/>
    <property type="evidence" value="ECO:0007669"/>
    <property type="project" value="TreeGrafter"/>
</dbReference>
<feature type="active site" description="Nucleophile" evidence="5">
    <location>
        <position position="36"/>
    </location>
</feature>
<dbReference type="PANTHER" id="PTHR10353">
    <property type="entry name" value="GLYCOSYL HYDROLASE"/>
    <property type="match status" value="1"/>
</dbReference>
<accession>A0AAV1JFH8</accession>
<evidence type="ECO:0000256" key="1">
    <source>
        <dbReference type="ARBA" id="ARBA00010838"/>
    </source>
</evidence>
<keyword evidence="3" id="KW-0378">Hydrolase</keyword>
<gene>
    <name evidence="7" type="ORF">LNINA_LOCUS6737</name>
</gene>
<comment type="caution">
    <text evidence="7">The sequence shown here is derived from an EMBL/GenBank/DDBJ whole genome shotgun (WGS) entry which is preliminary data.</text>
</comment>
<organism evidence="7 8">
    <name type="scientific">Leptosia nina</name>
    <dbReference type="NCBI Taxonomy" id="320188"/>
    <lineage>
        <taxon>Eukaryota</taxon>
        <taxon>Metazoa</taxon>
        <taxon>Ecdysozoa</taxon>
        <taxon>Arthropoda</taxon>
        <taxon>Hexapoda</taxon>
        <taxon>Insecta</taxon>
        <taxon>Pterygota</taxon>
        <taxon>Neoptera</taxon>
        <taxon>Endopterygota</taxon>
        <taxon>Lepidoptera</taxon>
        <taxon>Glossata</taxon>
        <taxon>Ditrysia</taxon>
        <taxon>Papilionoidea</taxon>
        <taxon>Pieridae</taxon>
        <taxon>Pierinae</taxon>
        <taxon>Leptosia</taxon>
    </lineage>
</organism>
<evidence type="ECO:0000313" key="7">
    <source>
        <dbReference type="EMBL" id="CAK1547246.1"/>
    </source>
</evidence>
<name>A0AAV1JFH8_9NEOP</name>
<evidence type="ECO:0000256" key="2">
    <source>
        <dbReference type="ARBA" id="ARBA00012744"/>
    </source>
</evidence>